<evidence type="ECO:0000259" key="1">
    <source>
        <dbReference type="PROSITE" id="PS51112"/>
    </source>
</evidence>
<keyword evidence="2" id="KW-0223">Dioxygenase</keyword>
<proteinExistence type="predicted"/>
<dbReference type="PANTHER" id="PTHR13016:SF0">
    <property type="entry name" value="AMME SYNDROME CANDIDATE GENE 1 PROTEIN"/>
    <property type="match status" value="1"/>
</dbReference>
<dbReference type="EMBL" id="LTBB01000010">
    <property type="protein sequence ID" value="KYH28423.1"/>
    <property type="molecule type" value="Genomic_DNA"/>
</dbReference>
<dbReference type="PANTHER" id="PTHR13016">
    <property type="entry name" value="AMMECR1 HOMOLOG"/>
    <property type="match status" value="1"/>
</dbReference>
<dbReference type="NCBIfam" id="TIGR04336">
    <property type="entry name" value="AmmeMemoSam_B"/>
    <property type="match status" value="1"/>
</dbReference>
<sequence length="469" mass="52793">MGKIIGHYIMPHPPIIIKEIGKGEENKAINTVSACNKIGEEISKLRPDTIIIITPHGHLFRDALSISMLPKVSGDLGSFNAPEVKFNIDVDLKLTKKIRDKAYKEGIITVPIDEKASMQYGTSPELDHGSMVPLYFVNNYYINYQIVHITYGILSKEELYRFGMIIKESVEESNSTTVVIASGDLSHRLNNKSPYGVAEHGEAFDKKCMELLQNGDILGLFSLDRKIVKDAGECGLRSFYILSGTMDGCEVKGETLSYEGPFGIGYGVMKFYTRECEERKLLSKISDIKKKEMKRIRECEDIYAKLARSSLEHYVKTGKYIHVPVLYEKMLTERNGVFVSIKKDGELRGCIGTVFPTTDCVAKEIIKNAVEAGQRDPRFLPVEERELPDLEYSVDILMPPIKATKKELDPKKYGVIVRKGSRIGILLPDLDGVDTVEEQISIALEKADIDENEDYEIEKFEVIRKGSKC</sequence>
<dbReference type="AlphaFoldDB" id="A0A151ALB5"/>
<gene>
    <name evidence="2" type="primary">cnbCb</name>
    <name evidence="2" type="ORF">CLCOL_19150</name>
</gene>
<dbReference type="RefSeq" id="WP_061858739.1">
    <property type="nucleotide sequence ID" value="NZ_LTBB01000010.1"/>
</dbReference>
<dbReference type="GO" id="GO:0016702">
    <property type="term" value="F:oxidoreductase activity, acting on single donors with incorporation of molecular oxygen, incorporation of two atoms of oxygen"/>
    <property type="evidence" value="ECO:0007669"/>
    <property type="project" value="UniProtKB-ARBA"/>
</dbReference>
<name>A0A151ALB5_9CLOT</name>
<feature type="domain" description="AMMECR1" evidence="1">
    <location>
        <begin position="298"/>
        <end position="469"/>
    </location>
</feature>
<dbReference type="Pfam" id="PF01871">
    <property type="entry name" value="AMMECR1"/>
    <property type="match status" value="1"/>
</dbReference>
<dbReference type="InterPro" id="IPR023473">
    <property type="entry name" value="AMMECR1"/>
</dbReference>
<dbReference type="InterPro" id="IPR027485">
    <property type="entry name" value="AMMECR1_N"/>
</dbReference>
<dbReference type="Proteomes" id="UP000075374">
    <property type="component" value="Unassembled WGS sequence"/>
</dbReference>
<dbReference type="PROSITE" id="PS51112">
    <property type="entry name" value="AMMECR1"/>
    <property type="match status" value="1"/>
</dbReference>
<keyword evidence="3" id="KW-1185">Reference proteome</keyword>
<dbReference type="InterPro" id="IPR027623">
    <property type="entry name" value="AmmeMemoSam_A"/>
</dbReference>
<dbReference type="Pfam" id="PF02900">
    <property type="entry name" value="LigB"/>
    <property type="match status" value="1"/>
</dbReference>
<evidence type="ECO:0000313" key="3">
    <source>
        <dbReference type="Proteomes" id="UP000075374"/>
    </source>
</evidence>
<accession>A0A151ALB5</accession>
<reference evidence="2 3" key="1">
    <citation type="submission" date="2016-02" db="EMBL/GenBank/DDBJ databases">
        <title>Genome sequence of Clostridium colicanis DSM 13634.</title>
        <authorList>
            <person name="Poehlein A."/>
            <person name="Daniel R."/>
        </authorList>
    </citation>
    <scope>NUCLEOTIDE SEQUENCE [LARGE SCALE GENOMIC DNA]</scope>
    <source>
        <strain evidence="2 3">DSM 13634</strain>
    </source>
</reference>
<organism evidence="2 3">
    <name type="scientific">Clostridium colicanis DSM 13634</name>
    <dbReference type="NCBI Taxonomy" id="1121305"/>
    <lineage>
        <taxon>Bacteria</taxon>
        <taxon>Bacillati</taxon>
        <taxon>Bacillota</taxon>
        <taxon>Clostridia</taxon>
        <taxon>Eubacteriales</taxon>
        <taxon>Clostridiaceae</taxon>
        <taxon>Clostridium</taxon>
    </lineage>
</organism>
<dbReference type="EC" id="1.13.11.76" evidence="2"/>
<dbReference type="InterPro" id="IPR036071">
    <property type="entry name" value="AMMECR1_dom_sf"/>
</dbReference>
<keyword evidence="2" id="KW-0560">Oxidoreductase</keyword>
<dbReference type="SUPFAM" id="SSF143447">
    <property type="entry name" value="AMMECR1-like"/>
    <property type="match status" value="1"/>
</dbReference>
<dbReference type="InterPro" id="IPR004183">
    <property type="entry name" value="Xdiol_dOase_suB"/>
</dbReference>
<dbReference type="InterPro" id="IPR002733">
    <property type="entry name" value="AMMECR1_domain"/>
</dbReference>
<protein>
    <submittedName>
        <fullName evidence="2">2-aminophenol 1,6-dioxygenase subunit beta</fullName>
        <ecNumber evidence="2">1.13.11.74</ecNumber>
        <ecNumber evidence="2">1.13.11.76</ecNumber>
    </submittedName>
</protein>
<dbReference type="NCBIfam" id="TIGR04335">
    <property type="entry name" value="AmmeMemoSam_A"/>
    <property type="match status" value="1"/>
</dbReference>
<dbReference type="SUPFAM" id="SSF53213">
    <property type="entry name" value="LigB-like"/>
    <property type="match status" value="1"/>
</dbReference>
<dbReference type="GO" id="GO:0008198">
    <property type="term" value="F:ferrous iron binding"/>
    <property type="evidence" value="ECO:0007669"/>
    <property type="project" value="InterPro"/>
</dbReference>
<dbReference type="Gene3D" id="3.40.830.10">
    <property type="entry name" value="LigB-like"/>
    <property type="match status" value="1"/>
</dbReference>
<dbReference type="EC" id="1.13.11.74" evidence="2"/>
<dbReference type="PATRIC" id="fig|1121305.3.peg.1918"/>
<dbReference type="Gene3D" id="3.30.700.20">
    <property type="entry name" value="Hypothetical protein ph0010, domain 1"/>
    <property type="match status" value="1"/>
</dbReference>
<evidence type="ECO:0000313" key="2">
    <source>
        <dbReference type="EMBL" id="KYH28423.1"/>
    </source>
</evidence>
<dbReference type="CDD" id="cd07951">
    <property type="entry name" value="ED_3B_N_AMMECR1"/>
    <property type="match status" value="1"/>
</dbReference>
<dbReference type="STRING" id="1121305.CLCOL_19150"/>
<comment type="caution">
    <text evidence="2">The sequence shown here is derived from an EMBL/GenBank/DDBJ whole genome shotgun (WGS) entry which is preliminary data.</text>
</comment>